<protein>
    <submittedName>
        <fullName evidence="4">3-ketoacyl-ACP reductase</fullName>
    </submittedName>
</protein>
<dbReference type="SUPFAM" id="SSF51735">
    <property type="entry name" value="NAD(P)-binding Rossmann-fold domains"/>
    <property type="match status" value="1"/>
</dbReference>
<dbReference type="PROSITE" id="PS00061">
    <property type="entry name" value="ADH_SHORT"/>
    <property type="match status" value="1"/>
</dbReference>
<dbReference type="Proteomes" id="UP000238218">
    <property type="component" value="Unassembled WGS sequence"/>
</dbReference>
<dbReference type="InterPro" id="IPR020904">
    <property type="entry name" value="Sc_DH/Rdtase_CS"/>
</dbReference>
<evidence type="ECO:0000313" key="4">
    <source>
        <dbReference type="EMBL" id="PSB36345.1"/>
    </source>
</evidence>
<dbReference type="Gene3D" id="3.40.50.720">
    <property type="entry name" value="NAD(P)-binding Rossmann-like Domain"/>
    <property type="match status" value="1"/>
</dbReference>
<feature type="domain" description="Ketoreductase" evidence="3">
    <location>
        <begin position="7"/>
        <end position="217"/>
    </location>
</feature>
<evidence type="ECO:0000256" key="1">
    <source>
        <dbReference type="ARBA" id="ARBA00006484"/>
    </source>
</evidence>
<sequence length="244" mass="25276">MTRLQGKVALVTGGSRGIGRAIAERLGREGADVALTYAGNRDKAEAVADTIRAGGVRALALASDLRDVSQTRALFAAVLEQFGRLDIVVNNAGISVFKPTTDIDEADYDRVMDTNARGTFFALQEAARHVADGGRIINLASGATRQALPAAGVYAASKAAVEQFGMALAKELGPRGITVNQIGPGVTDTDGLIMPAEALAHLIASTPLGRLGQPADLADVVAFLASDDARWVNGQTLQVNGGIL</sequence>
<accession>A0ABX5F4R3</accession>
<dbReference type="SMART" id="SM00822">
    <property type="entry name" value="PKS_KR"/>
    <property type="match status" value="1"/>
</dbReference>
<organism evidence="4 5">
    <name type="scientific">Aphanothece cf. minutissima CCALA 015</name>
    <dbReference type="NCBI Taxonomy" id="2107695"/>
    <lineage>
        <taxon>Bacteria</taxon>
        <taxon>Bacillati</taxon>
        <taxon>Cyanobacteriota</taxon>
        <taxon>Cyanophyceae</taxon>
        <taxon>Oscillatoriophycideae</taxon>
        <taxon>Chroococcales</taxon>
        <taxon>Aphanothecaceae</taxon>
        <taxon>Aphanothece</taxon>
    </lineage>
</organism>
<dbReference type="PANTHER" id="PTHR43639:SF1">
    <property type="entry name" value="SHORT-CHAIN DEHYDROGENASE_REDUCTASE FAMILY PROTEIN"/>
    <property type="match status" value="1"/>
</dbReference>
<dbReference type="InterPro" id="IPR036291">
    <property type="entry name" value="NAD(P)-bd_dom_sf"/>
</dbReference>
<dbReference type="RefSeq" id="WP_106222654.1">
    <property type="nucleotide sequence ID" value="NZ_PVWP01000010.1"/>
</dbReference>
<comment type="similarity">
    <text evidence="1">Belongs to the short-chain dehydrogenases/reductases (SDR) family.</text>
</comment>
<dbReference type="Pfam" id="PF13561">
    <property type="entry name" value="adh_short_C2"/>
    <property type="match status" value="1"/>
</dbReference>
<keyword evidence="2" id="KW-0560">Oxidoreductase</keyword>
<dbReference type="PANTHER" id="PTHR43639">
    <property type="entry name" value="OXIDOREDUCTASE, SHORT-CHAIN DEHYDROGENASE/REDUCTASE FAMILY (AFU_ORTHOLOGUE AFUA_5G02870)"/>
    <property type="match status" value="1"/>
</dbReference>
<reference evidence="4 5" key="1">
    <citation type="submission" date="2018-03" db="EMBL/GenBank/DDBJ databases">
        <title>The ancient ancestry and fast evolution of plastids.</title>
        <authorList>
            <person name="Moore K.R."/>
            <person name="Magnabosco C."/>
            <person name="Momper L."/>
            <person name="Gold D.A."/>
            <person name="Bosak T."/>
            <person name="Fournier G.P."/>
        </authorList>
    </citation>
    <scope>NUCLEOTIDE SEQUENCE [LARGE SCALE GENOMIC DNA]</scope>
    <source>
        <strain evidence="4 5">CCALA 015</strain>
    </source>
</reference>
<keyword evidence="5" id="KW-1185">Reference proteome</keyword>
<gene>
    <name evidence="4" type="ORF">C7B81_13915</name>
</gene>
<dbReference type="InterPro" id="IPR057326">
    <property type="entry name" value="KR_dom"/>
</dbReference>
<comment type="caution">
    <text evidence="4">The sequence shown here is derived from an EMBL/GenBank/DDBJ whole genome shotgun (WGS) entry which is preliminary data.</text>
</comment>
<dbReference type="PRINTS" id="PR00081">
    <property type="entry name" value="GDHRDH"/>
</dbReference>
<evidence type="ECO:0000259" key="3">
    <source>
        <dbReference type="SMART" id="SM00822"/>
    </source>
</evidence>
<dbReference type="PRINTS" id="PR00080">
    <property type="entry name" value="SDRFAMILY"/>
</dbReference>
<evidence type="ECO:0000313" key="5">
    <source>
        <dbReference type="Proteomes" id="UP000238218"/>
    </source>
</evidence>
<evidence type="ECO:0000256" key="2">
    <source>
        <dbReference type="ARBA" id="ARBA00023002"/>
    </source>
</evidence>
<proteinExistence type="inferred from homology"/>
<dbReference type="NCBIfam" id="NF005559">
    <property type="entry name" value="PRK07231.1"/>
    <property type="match status" value="1"/>
</dbReference>
<dbReference type="InterPro" id="IPR002347">
    <property type="entry name" value="SDR_fam"/>
</dbReference>
<dbReference type="EMBL" id="PVWP01000010">
    <property type="protein sequence ID" value="PSB36345.1"/>
    <property type="molecule type" value="Genomic_DNA"/>
</dbReference>
<name>A0ABX5F4R3_9CHRO</name>